<evidence type="ECO:0000256" key="1">
    <source>
        <dbReference type="ARBA" id="ARBA00005968"/>
    </source>
</evidence>
<keyword evidence="4" id="KW-0106">Calcium</keyword>
<dbReference type="eggNOG" id="ENOG502QQ46">
    <property type="taxonomic scope" value="Eukaryota"/>
</dbReference>
<reference evidence="6" key="3">
    <citation type="submission" date="2025-09" db="UniProtKB">
        <authorList>
            <consortium name="Ensembl"/>
        </authorList>
    </citation>
    <scope>IDENTIFICATION</scope>
</reference>
<dbReference type="SUPFAM" id="SSF54001">
    <property type="entry name" value="Cysteine proteinases"/>
    <property type="match status" value="1"/>
</dbReference>
<dbReference type="Pfam" id="PF00868">
    <property type="entry name" value="Transglut_N"/>
    <property type="match status" value="1"/>
</dbReference>
<comment type="cofactor">
    <cofactor evidence="4">
        <name>Ca(2+)</name>
        <dbReference type="ChEBI" id="CHEBI:29108"/>
    </cofactor>
    <text evidence="4">Binds 1 Ca(2+) ion per subunit.</text>
</comment>
<dbReference type="PIRSF" id="PIRSF000459">
    <property type="entry name" value="TGM_EBP42"/>
    <property type="match status" value="1"/>
</dbReference>
<dbReference type="PROSITE" id="PS00547">
    <property type="entry name" value="TRANSGLUTAMINASES"/>
    <property type="match status" value="1"/>
</dbReference>
<dbReference type="GeneTree" id="ENSGT01050000244939"/>
<dbReference type="Gene3D" id="3.90.260.10">
    <property type="entry name" value="Transglutaminase-like"/>
    <property type="match status" value="1"/>
</dbReference>
<evidence type="ECO:0000313" key="6">
    <source>
        <dbReference type="Ensembl" id="ENSACAP00000004174.4"/>
    </source>
</evidence>
<dbReference type="InterPro" id="IPR001102">
    <property type="entry name" value="Transglutaminase_N"/>
</dbReference>
<dbReference type="STRING" id="28377.ENSACAP00000004174"/>
<dbReference type="PANTHER" id="PTHR11590">
    <property type="entry name" value="PROTEIN-GLUTAMINE GAMMA-GLUTAMYLTRANSFERASE"/>
    <property type="match status" value="1"/>
</dbReference>
<feature type="active site" evidence="3">
    <location>
        <position position="352"/>
    </location>
</feature>
<evidence type="ECO:0000259" key="5">
    <source>
        <dbReference type="SMART" id="SM00460"/>
    </source>
</evidence>
<keyword evidence="4" id="KW-0479">Metal-binding</keyword>
<dbReference type="GO" id="GO:0046872">
    <property type="term" value="F:metal ion binding"/>
    <property type="evidence" value="ECO:0007669"/>
    <property type="project" value="UniProtKB-KW"/>
</dbReference>
<dbReference type="Gene3D" id="2.60.40.10">
    <property type="entry name" value="Immunoglobulins"/>
    <property type="match status" value="3"/>
</dbReference>
<dbReference type="GO" id="GO:0003810">
    <property type="term" value="F:protein-glutamine gamma-glutamyltransferase activity"/>
    <property type="evidence" value="ECO:0000318"/>
    <property type="project" value="GO_Central"/>
</dbReference>
<dbReference type="PANTHER" id="PTHR11590:SF70">
    <property type="entry name" value="PROTEIN-GLUTAMINE GAMMA-GLUTAMYLTRANSFERASE 4"/>
    <property type="match status" value="1"/>
</dbReference>
<dbReference type="InterPro" id="IPR050779">
    <property type="entry name" value="Transglutaminase"/>
</dbReference>
<feature type="active site" evidence="3">
    <location>
        <position position="329"/>
    </location>
</feature>
<gene>
    <name evidence="6" type="primary">LOC100551686</name>
</gene>
<comment type="similarity">
    <text evidence="1">Belongs to the transglutaminase superfamily. Transglutaminase family.</text>
</comment>
<dbReference type="InterPro" id="IPR023608">
    <property type="entry name" value="Transglutaminase_animal"/>
</dbReference>
<dbReference type="FunFam" id="3.90.260.10:FF:000002">
    <property type="entry name" value="Erythrocyte membrane protein band 4.2"/>
    <property type="match status" value="1"/>
</dbReference>
<evidence type="ECO:0000256" key="3">
    <source>
        <dbReference type="PIRSR" id="PIRSR000459-1"/>
    </source>
</evidence>
<dbReference type="InterPro" id="IPR014756">
    <property type="entry name" value="Ig_E-set"/>
</dbReference>
<evidence type="ECO:0000256" key="2">
    <source>
        <dbReference type="ARBA" id="ARBA00051843"/>
    </source>
</evidence>
<dbReference type="GeneID" id="100551686"/>
<dbReference type="Pfam" id="PF01841">
    <property type="entry name" value="Transglut_core"/>
    <property type="match status" value="1"/>
</dbReference>
<dbReference type="InterPro" id="IPR036238">
    <property type="entry name" value="Transglutaminase_C_sf"/>
</dbReference>
<dbReference type="KEGG" id="acs:100551686"/>
<dbReference type="HOGENOM" id="CLU_013435_0_3_1"/>
<evidence type="ECO:0000256" key="4">
    <source>
        <dbReference type="PIRSR" id="PIRSR000459-2"/>
    </source>
</evidence>
<proteinExistence type="inferred from homology"/>
<evidence type="ECO:0000313" key="7">
    <source>
        <dbReference type="Proteomes" id="UP000001646"/>
    </source>
</evidence>
<feature type="binding site" evidence="4">
    <location>
        <position position="446"/>
    </location>
    <ligand>
        <name>Ca(2+)</name>
        <dbReference type="ChEBI" id="CHEBI:29108"/>
    </ligand>
</feature>
<dbReference type="FunFam" id="2.60.40.10:FF:001482">
    <property type="entry name" value="Protein-glutamine gamma-glutamyltransferase 4"/>
    <property type="match status" value="1"/>
</dbReference>
<protein>
    <recommendedName>
        <fullName evidence="5">Transglutaminase-like domain-containing protein</fullName>
    </recommendedName>
</protein>
<dbReference type="InterPro" id="IPR038765">
    <property type="entry name" value="Papain-like_cys_pep_sf"/>
</dbReference>
<sequence length="707" mass="80303">MSETAVAPLEAIKIDFLSEYNAYFHHTEDFDNTNLIVRRGQEFKIDVTFSRELNDGDKVILQLSIGENPKRYNGTILYLNLTSNQKKQPWHAEIYQTDEEKCVIAVTSPPDAMVGKYRLDLITGSNTHNFRDAVFYVLFNPWCEADSVFMPDEDQKAEYVLNDSGYLYGGSATHIFERPWNFGQFEEDILDCCMRLLDLSLLGPHGQRNPIHIARAMSALVNYDENEDDDGVILGNWSGYYEDGTSPEDWTGSVPILQQYYRNKEPVLYGQCWVFSGVLTTIMRCLGIPARSVTTYECAHDHHRNINIDEIYNEMGEKMNISDFTWNYHVWNDIWMKRPDLPKGYDGWQVVDGTPQRGMEVTEMMECGPAPVIAIKKGEVYIPYDTMFVFSEVNADMVLWIIRNVNGKEEFMRVFEDTRTIGRNISTKAVGKNEREDITDQYKFPEGSPEERKAMKTALSHANSLEDYTAASSRESPKAALTLGIEEEKALVPGQPISLKIVVRSMSTNAWTINLCVSCHLESYTGKVQAGLKAVQQTVKTEGKPIIQTPLVVDADMYMDIMSSTEDELLFKVNIFANVEDTHENLGKQITLTFQYPPLKVEMPETAKVNESFTCEVIFENTLCIPLEKCKLCIEGLGIFPMTTFDQGNISPGQTSASKIVCTARKFGKKKIVAKLNSIQVKGITEEKFITITENEEQQEDEESYVL</sequence>
<dbReference type="Bgee" id="ENSACAG00000004309">
    <property type="expression patterns" value="Expressed in dewlap and 1 other cell type or tissue"/>
</dbReference>
<reference evidence="6" key="2">
    <citation type="submission" date="2025-08" db="UniProtKB">
        <authorList>
            <consortium name="Ensembl"/>
        </authorList>
    </citation>
    <scope>IDENTIFICATION</scope>
</reference>
<dbReference type="InterPro" id="IPR002931">
    <property type="entry name" value="Transglutaminase-like"/>
</dbReference>
<accession>H9G8S0</accession>
<dbReference type="InterPro" id="IPR013783">
    <property type="entry name" value="Ig-like_fold"/>
</dbReference>
<dbReference type="FunFam" id="2.60.40.10:FF:001406">
    <property type="entry name" value="Protein-glutamine gamma-glutamyltransferase 4"/>
    <property type="match status" value="1"/>
</dbReference>
<name>H9G8S0_ANOCA</name>
<dbReference type="Pfam" id="PF00927">
    <property type="entry name" value="Transglut_C"/>
    <property type="match status" value="1"/>
</dbReference>
<dbReference type="InParanoid" id="H9G8S0"/>
<dbReference type="FunFam" id="2.60.40.10:FF:001640">
    <property type="entry name" value="Prostate-specific transglutaminase 4"/>
    <property type="match status" value="1"/>
</dbReference>
<feature type="binding site" evidence="4">
    <location>
        <position position="394"/>
    </location>
    <ligand>
        <name>Ca(2+)</name>
        <dbReference type="ChEBI" id="CHEBI:29108"/>
    </ligand>
</feature>
<dbReference type="OrthoDB" id="437511at2759"/>
<feature type="binding site" evidence="4">
    <location>
        <position position="451"/>
    </location>
    <ligand>
        <name>Ca(2+)</name>
        <dbReference type="ChEBI" id="CHEBI:29108"/>
    </ligand>
</feature>
<dbReference type="Proteomes" id="UP000001646">
    <property type="component" value="Unplaced"/>
</dbReference>
<feature type="active site" evidence="3">
    <location>
        <position position="272"/>
    </location>
</feature>
<feature type="domain" description="Transglutaminase-like" evidence="5">
    <location>
        <begin position="264"/>
        <end position="355"/>
    </location>
</feature>
<dbReference type="RefSeq" id="XP_008113741.1">
    <property type="nucleotide sequence ID" value="XM_008115534.3"/>
</dbReference>
<reference evidence="6" key="1">
    <citation type="submission" date="2009-12" db="EMBL/GenBank/DDBJ databases">
        <title>The Genome Sequence of Anolis carolinensis (Green Anole Lizard).</title>
        <authorList>
            <consortium name="The Genome Sequencing Platform"/>
            <person name="Di Palma F."/>
            <person name="Alfoldi J."/>
            <person name="Heiman D."/>
            <person name="Young S."/>
            <person name="Grabherr M."/>
            <person name="Johnson J."/>
            <person name="Lander E.S."/>
            <person name="Lindblad-Toh K."/>
        </authorList>
    </citation>
    <scope>NUCLEOTIDE SEQUENCE [LARGE SCALE GENOMIC DNA]</scope>
    <source>
        <strain evidence="6">JBL SC #1</strain>
    </source>
</reference>
<dbReference type="AlphaFoldDB" id="H9G8S0"/>
<dbReference type="Ensembl" id="ENSACAT00000004273.4">
    <property type="protein sequence ID" value="ENSACAP00000004174.4"/>
    <property type="gene ID" value="ENSACAG00000004309.4"/>
</dbReference>
<dbReference type="SUPFAM" id="SSF49309">
    <property type="entry name" value="Transglutaminase, two C-terminal domains"/>
    <property type="match status" value="2"/>
</dbReference>
<feature type="binding site" evidence="4">
    <location>
        <position position="396"/>
    </location>
    <ligand>
        <name>Ca(2+)</name>
        <dbReference type="ChEBI" id="CHEBI:29108"/>
    </ligand>
</feature>
<dbReference type="InterPro" id="IPR013808">
    <property type="entry name" value="Transglutaminase_AS"/>
</dbReference>
<dbReference type="SUPFAM" id="SSF81296">
    <property type="entry name" value="E set domains"/>
    <property type="match status" value="1"/>
</dbReference>
<comment type="catalytic activity">
    <reaction evidence="2">
        <text>L-glutaminyl-[protein] + L-lysyl-[protein] = [protein]-L-lysyl-N(6)-5-L-glutamyl-[protein] + NH4(+)</text>
        <dbReference type="Rhea" id="RHEA:54816"/>
        <dbReference type="Rhea" id="RHEA-COMP:9752"/>
        <dbReference type="Rhea" id="RHEA-COMP:10207"/>
        <dbReference type="Rhea" id="RHEA-COMP:14005"/>
        <dbReference type="ChEBI" id="CHEBI:28938"/>
        <dbReference type="ChEBI" id="CHEBI:29969"/>
        <dbReference type="ChEBI" id="CHEBI:30011"/>
        <dbReference type="ChEBI" id="CHEBI:138370"/>
        <dbReference type="EC" id="2.3.2.13"/>
    </reaction>
</comment>
<dbReference type="SMART" id="SM00460">
    <property type="entry name" value="TGc"/>
    <property type="match status" value="1"/>
</dbReference>
<organism evidence="6 7">
    <name type="scientific">Anolis carolinensis</name>
    <name type="common">Green anole</name>
    <name type="synonym">American chameleon</name>
    <dbReference type="NCBI Taxonomy" id="28377"/>
    <lineage>
        <taxon>Eukaryota</taxon>
        <taxon>Metazoa</taxon>
        <taxon>Chordata</taxon>
        <taxon>Craniata</taxon>
        <taxon>Vertebrata</taxon>
        <taxon>Euteleostomi</taxon>
        <taxon>Lepidosauria</taxon>
        <taxon>Squamata</taxon>
        <taxon>Bifurcata</taxon>
        <taxon>Unidentata</taxon>
        <taxon>Episquamata</taxon>
        <taxon>Toxicofera</taxon>
        <taxon>Iguania</taxon>
        <taxon>Dactyloidae</taxon>
        <taxon>Anolis</taxon>
    </lineage>
</organism>
<keyword evidence="7" id="KW-1185">Reference proteome</keyword>
<dbReference type="InterPro" id="IPR036985">
    <property type="entry name" value="Transglutaminase-like_sf"/>
</dbReference>
<dbReference type="InterPro" id="IPR008958">
    <property type="entry name" value="Transglutaminase_C"/>
</dbReference>